<dbReference type="OrthoDB" id="3045540at2759"/>
<proteinExistence type="predicted"/>
<keyword evidence="3" id="KW-0378">Hydrolase</keyword>
<accession>A0A8H6YGF8</accession>
<dbReference type="Gene3D" id="1.20.1280.50">
    <property type="match status" value="1"/>
</dbReference>
<keyword evidence="1" id="KW-0175">Coiled coil</keyword>
<gene>
    <name evidence="3" type="ORF">MSAN_01347800</name>
</gene>
<name>A0A8H6YGF8_9AGAR</name>
<organism evidence="3 4">
    <name type="scientific">Mycena sanguinolenta</name>
    <dbReference type="NCBI Taxonomy" id="230812"/>
    <lineage>
        <taxon>Eukaryota</taxon>
        <taxon>Fungi</taxon>
        <taxon>Dikarya</taxon>
        <taxon>Basidiomycota</taxon>
        <taxon>Agaricomycotina</taxon>
        <taxon>Agaricomycetes</taxon>
        <taxon>Agaricomycetidae</taxon>
        <taxon>Agaricales</taxon>
        <taxon>Marasmiineae</taxon>
        <taxon>Mycenaceae</taxon>
        <taxon>Mycena</taxon>
    </lineage>
</organism>
<dbReference type="GO" id="GO:0016787">
    <property type="term" value="F:hydrolase activity"/>
    <property type="evidence" value="ECO:0007669"/>
    <property type="project" value="UniProtKB-KW"/>
</dbReference>
<dbReference type="Pfam" id="PF12937">
    <property type="entry name" value="F-box-like"/>
    <property type="match status" value="1"/>
</dbReference>
<dbReference type="Proteomes" id="UP000623467">
    <property type="component" value="Unassembled WGS sequence"/>
</dbReference>
<evidence type="ECO:0000313" key="4">
    <source>
        <dbReference type="Proteomes" id="UP000623467"/>
    </source>
</evidence>
<dbReference type="InterPro" id="IPR036047">
    <property type="entry name" value="F-box-like_dom_sf"/>
</dbReference>
<comment type="caution">
    <text evidence="3">The sequence shown here is derived from an EMBL/GenBank/DDBJ whole genome shotgun (WGS) entry which is preliminary data.</text>
</comment>
<protein>
    <submittedName>
        <fullName evidence="3">Glycosyl hydrolase family 12 domain-containing protein</fullName>
    </submittedName>
</protein>
<reference evidence="3" key="1">
    <citation type="submission" date="2020-05" db="EMBL/GenBank/DDBJ databases">
        <title>Mycena genomes resolve the evolution of fungal bioluminescence.</title>
        <authorList>
            <person name="Tsai I.J."/>
        </authorList>
    </citation>
    <scope>NUCLEOTIDE SEQUENCE</scope>
    <source>
        <strain evidence="3">160909Yilan</strain>
    </source>
</reference>
<sequence>MPTPVSVRVILAKQAERTRHSSKADIERFIEESEQKITSLKSQISTLWDCEHSGVDASQETASQIDTLVELRDRERACVASLRYIISPIRTLPVELLAEIFELAIENETHVEDIYRISQICSDWRVIAHATPRLWTRPIRVKLGTEQISGRNYADGLGAWWARSAPMPLSISLERIRGKMDPRILEHVLRVAPRFRSLHCPNYLPVCLINRLGECRLDSLEELAVGLPYGYPDTFVPPL</sequence>
<dbReference type="SUPFAM" id="SSF81383">
    <property type="entry name" value="F-box domain"/>
    <property type="match status" value="1"/>
</dbReference>
<keyword evidence="4" id="KW-1185">Reference proteome</keyword>
<evidence type="ECO:0000256" key="1">
    <source>
        <dbReference type="SAM" id="Coils"/>
    </source>
</evidence>
<dbReference type="InterPro" id="IPR001810">
    <property type="entry name" value="F-box_dom"/>
</dbReference>
<feature type="domain" description="F-box" evidence="2">
    <location>
        <begin position="90"/>
        <end position="138"/>
    </location>
</feature>
<dbReference type="AlphaFoldDB" id="A0A8H6YGF8"/>
<dbReference type="EMBL" id="JACAZH010000010">
    <property type="protein sequence ID" value="KAF7357515.1"/>
    <property type="molecule type" value="Genomic_DNA"/>
</dbReference>
<feature type="coiled-coil region" evidence="1">
    <location>
        <begin position="12"/>
        <end position="43"/>
    </location>
</feature>
<evidence type="ECO:0000259" key="2">
    <source>
        <dbReference type="Pfam" id="PF12937"/>
    </source>
</evidence>
<evidence type="ECO:0000313" key="3">
    <source>
        <dbReference type="EMBL" id="KAF7357515.1"/>
    </source>
</evidence>